<feature type="domain" description="N-acetyltransferase" evidence="1">
    <location>
        <begin position="12"/>
        <end position="173"/>
    </location>
</feature>
<comment type="caution">
    <text evidence="2">The sequence shown here is derived from an EMBL/GenBank/DDBJ whole genome shotgun (WGS) entry which is preliminary data.</text>
</comment>
<dbReference type="GO" id="GO:0016747">
    <property type="term" value="F:acyltransferase activity, transferring groups other than amino-acyl groups"/>
    <property type="evidence" value="ECO:0007669"/>
    <property type="project" value="InterPro"/>
</dbReference>
<reference evidence="2 3" key="1">
    <citation type="journal article" date="2018" name="Nat. Biotechnol.">
        <title>A standardized bacterial taxonomy based on genome phylogeny substantially revises the tree of life.</title>
        <authorList>
            <person name="Parks D.H."/>
            <person name="Chuvochina M."/>
            <person name="Waite D.W."/>
            <person name="Rinke C."/>
            <person name="Skarshewski A."/>
            <person name="Chaumeil P.A."/>
            <person name="Hugenholtz P."/>
        </authorList>
    </citation>
    <scope>NUCLEOTIDE SEQUENCE [LARGE SCALE GENOMIC DNA]</scope>
    <source>
        <strain evidence="2">UBA9956</strain>
    </source>
</reference>
<sequence>MNKMQTIETKRMILMTMPVDFIDKLIVNDDTAYSDYNIVQTDEWLKNEFHEIIVKIREGMTEEKEASGFDAWIFIDKADRTIIGDGGFKGEPDSEGRIDIGYGIVESRRGEGYGFEAVSALIEWGFRQKGVKIITADSNLDNTASQNLLEKIGMKRIKSDETLVYFELKKNQYTGEPYDSIWFRRLTEIDLKLMAQWFNTDFVNEWYKMDDTSYEKVSAKYLPRINGEESTECYIAMHFDKPVGFVQTYFIKDYPDYNKYVQADDKTAGADIFIGEEEYIHKGWGAIILKKFIYEVIFCKENVNSCIMGPEPENTAAIKTYEKIGFKYLRTIRNPEEDSDEYLMELRKTKTKFL</sequence>
<organism evidence="2 3">
    <name type="scientific">candidate division WOR-3 bacterium</name>
    <dbReference type="NCBI Taxonomy" id="2052148"/>
    <lineage>
        <taxon>Bacteria</taxon>
        <taxon>Bacteria division WOR-3</taxon>
    </lineage>
</organism>
<evidence type="ECO:0000259" key="1">
    <source>
        <dbReference type="PROSITE" id="PS51186"/>
    </source>
</evidence>
<dbReference type="EMBL" id="DMZY01000157">
    <property type="protein sequence ID" value="HAV92590.1"/>
    <property type="molecule type" value="Genomic_DNA"/>
</dbReference>
<name>A0A350HAM4_UNCW3</name>
<evidence type="ECO:0000313" key="2">
    <source>
        <dbReference type="EMBL" id="HAV92590.1"/>
    </source>
</evidence>
<protein>
    <recommendedName>
        <fullName evidence="1">N-acetyltransferase domain-containing protein</fullName>
    </recommendedName>
</protein>
<dbReference type="Pfam" id="PF13302">
    <property type="entry name" value="Acetyltransf_3"/>
    <property type="match status" value="1"/>
</dbReference>
<feature type="domain" description="N-acetyltransferase" evidence="1">
    <location>
        <begin position="181"/>
        <end position="349"/>
    </location>
</feature>
<dbReference type="InterPro" id="IPR016181">
    <property type="entry name" value="Acyl_CoA_acyltransferase"/>
</dbReference>
<dbReference type="Pfam" id="PF13523">
    <property type="entry name" value="Acetyltransf_8"/>
    <property type="match status" value="1"/>
</dbReference>
<dbReference type="PROSITE" id="PS51186">
    <property type="entry name" value="GNAT"/>
    <property type="match status" value="2"/>
</dbReference>
<gene>
    <name evidence="2" type="ORF">DCW38_05350</name>
</gene>
<dbReference type="InterPro" id="IPR000182">
    <property type="entry name" value="GNAT_dom"/>
</dbReference>
<dbReference type="PANTHER" id="PTHR43792:SF13">
    <property type="entry name" value="ACETYLTRANSFERASE"/>
    <property type="match status" value="1"/>
</dbReference>
<proteinExistence type="predicted"/>
<dbReference type="InterPro" id="IPR051531">
    <property type="entry name" value="N-acetyltransferase"/>
</dbReference>
<dbReference type="AlphaFoldDB" id="A0A350HAM4"/>
<dbReference type="Gene3D" id="3.40.630.30">
    <property type="match status" value="2"/>
</dbReference>
<evidence type="ECO:0000313" key="3">
    <source>
        <dbReference type="Proteomes" id="UP000264062"/>
    </source>
</evidence>
<dbReference type="Proteomes" id="UP000264062">
    <property type="component" value="Unassembled WGS sequence"/>
</dbReference>
<dbReference type="PANTHER" id="PTHR43792">
    <property type="entry name" value="GNAT FAMILY, PUTATIVE (AFU_ORTHOLOGUE AFUA_3G00765)-RELATED-RELATED"/>
    <property type="match status" value="1"/>
</dbReference>
<dbReference type="SUPFAM" id="SSF55729">
    <property type="entry name" value="Acyl-CoA N-acyltransferases (Nat)"/>
    <property type="match status" value="2"/>
</dbReference>
<accession>A0A350HAM4</accession>